<dbReference type="AlphaFoldDB" id="A0A1X3J3Q6"/>
<name>A0A1X3J3Q6_ECOLX</name>
<dbReference type="Proteomes" id="UP000193942">
    <property type="component" value="Unassembled WGS sequence"/>
</dbReference>
<accession>A0A1X3J3Q6</accession>
<organism evidence="2 3">
    <name type="scientific">Escherichia coli TA447</name>
    <dbReference type="NCBI Taxonomy" id="656447"/>
    <lineage>
        <taxon>Bacteria</taxon>
        <taxon>Pseudomonadati</taxon>
        <taxon>Pseudomonadota</taxon>
        <taxon>Gammaproteobacteria</taxon>
        <taxon>Enterobacterales</taxon>
        <taxon>Enterobacteriaceae</taxon>
        <taxon>Escherichia</taxon>
    </lineage>
</organism>
<evidence type="ECO:0000256" key="1">
    <source>
        <dbReference type="SAM" id="MobiDB-lite"/>
    </source>
</evidence>
<reference evidence="2 3" key="1">
    <citation type="submission" date="2010-04" db="EMBL/GenBank/DDBJ databases">
        <title>The Genome Sequence of Escherichia coli TA447.</title>
        <authorList>
            <consortium name="The Broad Institute Genome Sequencing Platform"/>
            <consortium name="The Broad Institute Genome Sequencing Center for Infectious Disease"/>
            <person name="Feldgarden M."/>
            <person name="Gordon D.M."/>
            <person name="Johnson J.R."/>
            <person name="Johnston B.D."/>
            <person name="Young S."/>
            <person name="Zeng Q."/>
            <person name="Koehrsen M."/>
            <person name="Alvarado L."/>
            <person name="Berlin A.M."/>
            <person name="Borenstein D."/>
            <person name="Chapman S.B."/>
            <person name="Chen Z."/>
            <person name="Engels R."/>
            <person name="Freedman E."/>
            <person name="Gellesch M."/>
            <person name="Goldberg J."/>
            <person name="Griggs A."/>
            <person name="Gujja S."/>
            <person name="Heilman E.R."/>
            <person name="Heiman D.I."/>
            <person name="Hepburn T.A."/>
            <person name="Howarth C."/>
            <person name="Jen D."/>
            <person name="Larson L."/>
            <person name="Mehta T."/>
            <person name="Park D."/>
            <person name="Pearson M."/>
            <person name="Richards J."/>
            <person name="Roberts A."/>
            <person name="Saif S."/>
            <person name="Shea T.D."/>
            <person name="Shenoy N."/>
            <person name="Sisk P."/>
            <person name="Stolte C."/>
            <person name="Sykes S.N."/>
            <person name="Walk T."/>
            <person name="White J."/>
            <person name="Yandava C."/>
            <person name="Haas B."/>
            <person name="Henn M.R."/>
            <person name="Nusbaum C."/>
            <person name="Birren B."/>
        </authorList>
    </citation>
    <scope>NUCLEOTIDE SEQUENCE [LARGE SCALE GENOMIC DNA]</scope>
    <source>
        <strain evidence="2 3">TA447</strain>
    </source>
</reference>
<gene>
    <name evidence="2" type="ORF">ECXG_02079</name>
</gene>
<evidence type="ECO:0000313" key="3">
    <source>
        <dbReference type="Proteomes" id="UP000193942"/>
    </source>
</evidence>
<dbReference type="EMBL" id="ADIZ01000015">
    <property type="protein sequence ID" value="OSK95538.1"/>
    <property type="molecule type" value="Genomic_DNA"/>
</dbReference>
<evidence type="ECO:0000313" key="2">
    <source>
        <dbReference type="EMBL" id="OSK95538.1"/>
    </source>
</evidence>
<protein>
    <submittedName>
        <fullName evidence="2">Putative bacteriophage protein</fullName>
    </submittedName>
</protein>
<proteinExistence type="predicted"/>
<comment type="caution">
    <text evidence="2">The sequence shown here is derived from an EMBL/GenBank/DDBJ whole genome shotgun (WGS) entry which is preliminary data.</text>
</comment>
<sequence>MTGRAANTIPAMGIRPPTTDGFERPVTLSKGVNQNIQ</sequence>
<feature type="region of interest" description="Disordered" evidence="1">
    <location>
        <begin position="1"/>
        <end position="37"/>
    </location>
</feature>